<dbReference type="GO" id="GO:0004672">
    <property type="term" value="F:protein kinase activity"/>
    <property type="evidence" value="ECO:0007669"/>
    <property type="project" value="InterPro"/>
</dbReference>
<dbReference type="OrthoDB" id="5337378at2759"/>
<feature type="signal peptide" evidence="2">
    <location>
        <begin position="1"/>
        <end position="18"/>
    </location>
</feature>
<comment type="caution">
    <text evidence="3">The sequence shown here is derived from an EMBL/GenBank/DDBJ whole genome shotgun (WGS) entry which is preliminary data.</text>
</comment>
<dbReference type="Proteomes" id="UP000813385">
    <property type="component" value="Unassembled WGS sequence"/>
</dbReference>
<keyword evidence="4" id="KW-1185">Reference proteome</keyword>
<dbReference type="SUPFAM" id="SSF56112">
    <property type="entry name" value="Protein kinase-like (PK-like)"/>
    <property type="match status" value="1"/>
</dbReference>
<gene>
    <name evidence="3" type="ORF">B0T11DRAFT_274583</name>
</gene>
<proteinExistence type="predicted"/>
<organism evidence="3 4">
    <name type="scientific">Plectosphaerella cucumerina</name>
    <dbReference type="NCBI Taxonomy" id="40658"/>
    <lineage>
        <taxon>Eukaryota</taxon>
        <taxon>Fungi</taxon>
        <taxon>Dikarya</taxon>
        <taxon>Ascomycota</taxon>
        <taxon>Pezizomycotina</taxon>
        <taxon>Sordariomycetes</taxon>
        <taxon>Hypocreomycetidae</taxon>
        <taxon>Glomerellales</taxon>
        <taxon>Plectosphaerellaceae</taxon>
        <taxon>Plectosphaerella</taxon>
    </lineage>
</organism>
<evidence type="ECO:0008006" key="5">
    <source>
        <dbReference type="Google" id="ProtNLM"/>
    </source>
</evidence>
<dbReference type="InterPro" id="IPR011009">
    <property type="entry name" value="Kinase-like_dom_sf"/>
</dbReference>
<feature type="region of interest" description="Disordered" evidence="1">
    <location>
        <begin position="383"/>
        <end position="404"/>
    </location>
</feature>
<reference evidence="3" key="1">
    <citation type="journal article" date="2021" name="Nat. Commun.">
        <title>Genetic determinants of endophytism in the Arabidopsis root mycobiome.</title>
        <authorList>
            <person name="Mesny F."/>
            <person name="Miyauchi S."/>
            <person name="Thiergart T."/>
            <person name="Pickel B."/>
            <person name="Atanasova L."/>
            <person name="Karlsson M."/>
            <person name="Huettel B."/>
            <person name="Barry K.W."/>
            <person name="Haridas S."/>
            <person name="Chen C."/>
            <person name="Bauer D."/>
            <person name="Andreopoulos W."/>
            <person name="Pangilinan J."/>
            <person name="LaButti K."/>
            <person name="Riley R."/>
            <person name="Lipzen A."/>
            <person name="Clum A."/>
            <person name="Drula E."/>
            <person name="Henrissat B."/>
            <person name="Kohler A."/>
            <person name="Grigoriev I.V."/>
            <person name="Martin F.M."/>
            <person name="Hacquard S."/>
        </authorList>
    </citation>
    <scope>NUCLEOTIDE SEQUENCE</scope>
    <source>
        <strain evidence="3">MPI-CAGE-AT-0016</strain>
    </source>
</reference>
<sequence length="463" mass="50691">MAFLKTALLACCTPLAFSLHTSRQTDADMIKEHASPPLDRLDGAWRRRGFIRAPSPRQLSRLLLLLGCISFVHFLNLHIQYREALAAKYLPTEFLDFEDGHSNATQRLYSYVHGGASDAARAGIVSERSRWTRLGAGREGEAFVYGNSVVKVYNERSSPFRNCVPTEGTTLRWPTEIAATLIMGGSSRNMTDGLGTSPQEAFLPVDDFFNTPTKPGAAPQWHLVTPFLRAGTLKKLAATTSASGTSALSFRDVDALYRPSFEHLLGGLDLLHNKHNLCHDDIKADNIFVASPERPTHWVLADLGNARQPSHPYHSSILWTADTHQNSDCKLNDVVRLVKVYMAFVRAASSDPANFDDAFFAAAEPLPAMYWDILRNPAPAIQVRETSSRKSPSRDGASAPVQGSEVRAGTAVSLASFFMGRRRAMAIAVSRHLRVGASETKGRLFGLSWLMGIPVLGCQAAAA</sequence>
<dbReference type="EMBL" id="JAGPXD010000002">
    <property type="protein sequence ID" value="KAH7367046.1"/>
    <property type="molecule type" value="Genomic_DNA"/>
</dbReference>
<protein>
    <recommendedName>
        <fullName evidence="5">Protein kinase domain-containing protein</fullName>
    </recommendedName>
</protein>
<dbReference type="PROSITE" id="PS00108">
    <property type="entry name" value="PROTEIN_KINASE_ST"/>
    <property type="match status" value="1"/>
</dbReference>
<name>A0A8K0TK45_9PEZI</name>
<dbReference type="AlphaFoldDB" id="A0A8K0TK45"/>
<evidence type="ECO:0000256" key="1">
    <source>
        <dbReference type="SAM" id="MobiDB-lite"/>
    </source>
</evidence>
<keyword evidence="2" id="KW-0732">Signal</keyword>
<evidence type="ECO:0000256" key="2">
    <source>
        <dbReference type="SAM" id="SignalP"/>
    </source>
</evidence>
<dbReference type="Gene3D" id="1.10.510.10">
    <property type="entry name" value="Transferase(Phosphotransferase) domain 1"/>
    <property type="match status" value="1"/>
</dbReference>
<feature type="chain" id="PRO_5035433864" description="Protein kinase domain-containing protein" evidence="2">
    <location>
        <begin position="19"/>
        <end position="463"/>
    </location>
</feature>
<evidence type="ECO:0000313" key="4">
    <source>
        <dbReference type="Proteomes" id="UP000813385"/>
    </source>
</evidence>
<accession>A0A8K0TK45</accession>
<dbReference type="InterPro" id="IPR008271">
    <property type="entry name" value="Ser/Thr_kinase_AS"/>
</dbReference>
<evidence type="ECO:0000313" key="3">
    <source>
        <dbReference type="EMBL" id="KAH7367046.1"/>
    </source>
</evidence>